<dbReference type="GO" id="GO:0005829">
    <property type="term" value="C:cytosol"/>
    <property type="evidence" value="ECO:0007669"/>
    <property type="project" value="TreeGrafter"/>
</dbReference>
<evidence type="ECO:0000259" key="9">
    <source>
        <dbReference type="PROSITE" id="PS50235"/>
    </source>
</evidence>
<feature type="region of interest" description="Disordered" evidence="8">
    <location>
        <begin position="15"/>
        <end position="73"/>
    </location>
</feature>
<evidence type="ECO:0000256" key="3">
    <source>
        <dbReference type="ARBA" id="ARBA00022670"/>
    </source>
</evidence>
<feature type="compositionally biased region" description="Low complexity" evidence="8">
    <location>
        <begin position="19"/>
        <end position="31"/>
    </location>
</feature>
<dbReference type="GO" id="GO:0016579">
    <property type="term" value="P:protein deubiquitination"/>
    <property type="evidence" value="ECO:0007669"/>
    <property type="project" value="InterPro"/>
</dbReference>
<keyword evidence="6 7" id="KW-0788">Thiol protease</keyword>
<dbReference type="InterPro" id="IPR028889">
    <property type="entry name" value="USP"/>
</dbReference>
<dbReference type="Proteomes" id="UP000054845">
    <property type="component" value="Unassembled WGS sequence"/>
</dbReference>
<evidence type="ECO:0000313" key="11">
    <source>
        <dbReference type="Proteomes" id="UP000054845"/>
    </source>
</evidence>
<dbReference type="EMBL" id="CCYA01000221">
    <property type="protein sequence ID" value="CEH13670.1"/>
    <property type="molecule type" value="Genomic_DNA"/>
</dbReference>
<proteinExistence type="inferred from homology"/>
<dbReference type="GO" id="GO:0006508">
    <property type="term" value="P:proteolysis"/>
    <property type="evidence" value="ECO:0007669"/>
    <property type="project" value="UniProtKB-KW"/>
</dbReference>
<dbReference type="InterPro" id="IPR038765">
    <property type="entry name" value="Papain-like_cys_pep_sf"/>
</dbReference>
<keyword evidence="5 7" id="KW-0378">Hydrolase</keyword>
<comment type="catalytic activity">
    <reaction evidence="1 7">
        <text>Thiol-dependent hydrolysis of ester, thioester, amide, peptide and isopeptide bonds formed by the C-terminal Gly of ubiquitin (a 76-residue protein attached to proteins as an intracellular targeting signal).</text>
        <dbReference type="EC" id="3.4.19.12"/>
    </reaction>
</comment>
<dbReference type="PROSITE" id="PS00972">
    <property type="entry name" value="USP_1"/>
    <property type="match status" value="1"/>
</dbReference>
<sequence>MAACVPSVGLGSSFHLPLGRTSRSTGSTSTDGARRQGALRRATVVPSAGSLNGAASSSFKKAPQLPEGEHHPGLRNTGNTCYFNSVLQSLASVPALGHWLEHLENEAERWDVPTPVADALKELIAELNTPLKQRRALLPDQLTSALQSAPDSMAVRALVGAHAQQDAHELFVLLLSALSDEAKSIEQEQALQIQDRTRGLKGLMAPTLRAFASGQHNGHATGLIREEAEAGPSQPNPFQGLAAQRTACYTCGYVEAVRHTTFEELNLTVPTYRACNLRDCLANWTEIEHVDWICWRCTLRATKFRLAEEVAKLEAVAESSRAGKKAPMNAAKKRRLKEAKKQAARVESAILCGEHEDEFLDPSMGTESQAATSSGAEIRLQRTMSRAATKQVMLARPPPVLAIHLNRSSYSAASFGASKNDALVRFPEYLDVGDFTTGGKLSVQADEPISERAEYLNGMHDAEEASWNVNETAYTNGSAVNGHASRKSQQGLEAYEAPRTVYRLESLVVHYGGHSFGHYVSYRRRPRRNTRSSASKLDADTTVSSWSSSQHSSDNLEWLRISDSSHSSDNVEWLRISDSSVEACHLNEALSQNPFLLFYQRVDSSASPRTNGSGNLSIDSTRTGAEYWRAPTGFETFKGTQLDRYRRALSPRIVHNWSSTVSPVSSPLATPAPSGTDGPSSSKPNRDGAQRSSVQGDGSVKAASEEMSHGSSGSATLA</sequence>
<protein>
    <recommendedName>
        <fullName evidence="7">Ubiquitin carboxyl-terminal hydrolase</fullName>
        <ecNumber evidence="7">3.4.19.12</ecNumber>
    </recommendedName>
</protein>
<evidence type="ECO:0000256" key="1">
    <source>
        <dbReference type="ARBA" id="ARBA00000707"/>
    </source>
</evidence>
<reference evidence="10 11" key="1">
    <citation type="submission" date="2014-09" db="EMBL/GenBank/DDBJ databases">
        <authorList>
            <person name="Magalhaes I.L.F."/>
            <person name="Oliveira U."/>
            <person name="Santos F.R."/>
            <person name="Vidigal T.H.D.A."/>
            <person name="Brescovit A.D."/>
            <person name="Santos A.J."/>
        </authorList>
    </citation>
    <scope>NUCLEOTIDE SEQUENCE [LARGE SCALE GENOMIC DNA]</scope>
</reference>
<dbReference type="GO" id="GO:0005634">
    <property type="term" value="C:nucleus"/>
    <property type="evidence" value="ECO:0007669"/>
    <property type="project" value="TreeGrafter"/>
</dbReference>
<dbReference type="GO" id="GO:0004843">
    <property type="term" value="F:cysteine-type deubiquitinase activity"/>
    <property type="evidence" value="ECO:0007669"/>
    <property type="project" value="UniProtKB-UniRule"/>
</dbReference>
<evidence type="ECO:0000256" key="8">
    <source>
        <dbReference type="SAM" id="MobiDB-lite"/>
    </source>
</evidence>
<evidence type="ECO:0000256" key="6">
    <source>
        <dbReference type="ARBA" id="ARBA00022807"/>
    </source>
</evidence>
<dbReference type="STRING" id="401625.A0A0P1BE11"/>
<dbReference type="PANTHER" id="PTHR24006:SF888">
    <property type="entry name" value="UBIQUITIN CARBOXYL-TERMINAL HYDROLASE 30"/>
    <property type="match status" value="1"/>
</dbReference>
<evidence type="ECO:0000256" key="4">
    <source>
        <dbReference type="ARBA" id="ARBA00022786"/>
    </source>
</evidence>
<dbReference type="PROSITE" id="PS50235">
    <property type="entry name" value="USP_3"/>
    <property type="match status" value="1"/>
</dbReference>
<name>A0A0P1BE11_9BASI</name>
<feature type="compositionally biased region" description="Low complexity" evidence="8">
    <location>
        <begin position="47"/>
        <end position="58"/>
    </location>
</feature>
<dbReference type="PANTHER" id="PTHR24006">
    <property type="entry name" value="UBIQUITIN CARBOXYL-TERMINAL HYDROLASE"/>
    <property type="match status" value="1"/>
</dbReference>
<evidence type="ECO:0000256" key="7">
    <source>
        <dbReference type="RuleBase" id="RU366025"/>
    </source>
</evidence>
<dbReference type="PROSITE" id="PS00973">
    <property type="entry name" value="USP_2"/>
    <property type="match status" value="1"/>
</dbReference>
<feature type="domain" description="USP" evidence="9">
    <location>
        <begin position="72"/>
        <end position="602"/>
    </location>
</feature>
<dbReference type="EC" id="3.4.19.12" evidence="7"/>
<comment type="similarity">
    <text evidence="2 7">Belongs to the peptidase C19 family.</text>
</comment>
<dbReference type="InterPro" id="IPR018200">
    <property type="entry name" value="USP_CS"/>
</dbReference>
<keyword evidence="4 7" id="KW-0833">Ubl conjugation pathway</keyword>
<feature type="compositionally biased region" description="Polar residues" evidence="8">
    <location>
        <begin position="709"/>
        <end position="718"/>
    </location>
</feature>
<dbReference type="Pfam" id="PF00443">
    <property type="entry name" value="UCH"/>
    <property type="match status" value="1"/>
</dbReference>
<keyword evidence="3 7" id="KW-0645">Protease</keyword>
<feature type="region of interest" description="Disordered" evidence="8">
    <location>
        <begin position="527"/>
        <end position="550"/>
    </location>
</feature>
<dbReference type="InterPro" id="IPR001394">
    <property type="entry name" value="Peptidase_C19_UCH"/>
</dbReference>
<dbReference type="Gene3D" id="3.90.70.10">
    <property type="entry name" value="Cysteine proteinases"/>
    <property type="match status" value="1"/>
</dbReference>
<accession>A0A0P1BE11</accession>
<evidence type="ECO:0000256" key="5">
    <source>
        <dbReference type="ARBA" id="ARBA00022801"/>
    </source>
</evidence>
<dbReference type="InterPro" id="IPR050164">
    <property type="entry name" value="Peptidase_C19"/>
</dbReference>
<dbReference type="SUPFAM" id="SSF54001">
    <property type="entry name" value="Cysteine proteinases"/>
    <property type="match status" value="1"/>
</dbReference>
<dbReference type="AlphaFoldDB" id="A0A0P1BE11"/>
<dbReference type="OrthoDB" id="2020758at2759"/>
<organism evidence="10 11">
    <name type="scientific">Ceraceosorus bombacis</name>
    <dbReference type="NCBI Taxonomy" id="401625"/>
    <lineage>
        <taxon>Eukaryota</taxon>
        <taxon>Fungi</taxon>
        <taxon>Dikarya</taxon>
        <taxon>Basidiomycota</taxon>
        <taxon>Ustilaginomycotina</taxon>
        <taxon>Exobasidiomycetes</taxon>
        <taxon>Ceraceosorales</taxon>
        <taxon>Ceraceosoraceae</taxon>
        <taxon>Ceraceosorus</taxon>
    </lineage>
</organism>
<evidence type="ECO:0000313" key="10">
    <source>
        <dbReference type="EMBL" id="CEH13670.1"/>
    </source>
</evidence>
<evidence type="ECO:0000256" key="2">
    <source>
        <dbReference type="ARBA" id="ARBA00009085"/>
    </source>
</evidence>
<keyword evidence="11" id="KW-1185">Reference proteome</keyword>
<feature type="region of interest" description="Disordered" evidence="8">
    <location>
        <begin position="660"/>
        <end position="718"/>
    </location>
</feature>